<evidence type="ECO:0000259" key="1">
    <source>
        <dbReference type="Pfam" id="PF16314"/>
    </source>
</evidence>
<dbReference type="InterPro" id="IPR011004">
    <property type="entry name" value="Trimer_LpxA-like_sf"/>
</dbReference>
<dbReference type="RefSeq" id="WP_121698219.1">
    <property type="nucleotide sequence ID" value="NZ_JBCLPP010000038.1"/>
</dbReference>
<name>A0ABV4CZK2_9BACT</name>
<comment type="caution">
    <text evidence="3">The sequence shown here is derived from an EMBL/GenBank/DDBJ whole genome shotgun (WGS) entry which is preliminary data.</text>
</comment>
<protein>
    <submittedName>
        <fullName evidence="3">DUF4954 family protein</fullName>
    </submittedName>
</protein>
<feature type="domain" description="DUF4954" evidence="1">
    <location>
        <begin position="3"/>
        <end position="429"/>
    </location>
</feature>
<accession>A0ABV4CZK2</accession>
<dbReference type="EMBL" id="JBCLPP010000038">
    <property type="protein sequence ID" value="MEY8246256.1"/>
    <property type="molecule type" value="Genomic_DNA"/>
</dbReference>
<evidence type="ECO:0000313" key="3">
    <source>
        <dbReference type="EMBL" id="MEY8246256.1"/>
    </source>
</evidence>
<evidence type="ECO:0000313" key="4">
    <source>
        <dbReference type="Proteomes" id="UP001565200"/>
    </source>
</evidence>
<dbReference type="InterPro" id="IPR032533">
    <property type="entry name" value="DUF4954"/>
</dbReference>
<organism evidence="3 4">
    <name type="scientific">Heminiphilus faecis</name>
    <dbReference type="NCBI Taxonomy" id="2601703"/>
    <lineage>
        <taxon>Bacteria</taxon>
        <taxon>Pseudomonadati</taxon>
        <taxon>Bacteroidota</taxon>
        <taxon>Bacteroidia</taxon>
        <taxon>Bacteroidales</taxon>
        <taxon>Muribaculaceae</taxon>
        <taxon>Heminiphilus</taxon>
    </lineage>
</organism>
<dbReference type="Pfam" id="PF20683">
    <property type="entry name" value="DUF6819"/>
    <property type="match status" value="1"/>
</dbReference>
<dbReference type="SUPFAM" id="SSF51161">
    <property type="entry name" value="Trimeric LpxA-like enzymes"/>
    <property type="match status" value="1"/>
</dbReference>
<gene>
    <name evidence="3" type="ORF">AAK873_11615</name>
</gene>
<sequence length="657" mass="72942">MTYRALTPNEISVMKQNGCNSTDWNDIKVKDGFDCCNYVRVNFSGEIRLGLTDETVIGTAGIIVQSGIFDASLHNCTVGDNVHIAKVWERIINYDILDGAYITNIGSIICTGSRAFGNGTEVNVLNEQGGRSVLIFEELTAQMAYLMTFYRHDKEFITSMDKMIRDYAAKKKSAVGKIGKMAKITNLGSATDVVFDDESYTNSCSLLWDGTVGKRAFVGPNVVAEHFVFASEACVDKGAIVKNVFVGQKAELTNGFLANNSLFFANCIMEAGEAVSVFAGPHTVSMHRSTLLIGGMFSFFNAGSGTNQSNHLYRIGPVHQGIMERGCKTGSGSYIMWPARIGSFSLLTGKHYKHPDTSELPYSYVVEKNGKTVVLPGANLKKFGTIRDILKWKKRDHRSNDLPRLDIINYDPLTPLTTRKMYQGIHFLNLCETDPDYPSAHNFVIEHKSIRHGRELYALGVDFFMGEEVMKKLAQINVTDCPDSLGYLLIPESNEGVGRWVDAAGLIAPATVINELCSSVAKGSISSPEELAKSLQAIHNKYSDYKWEYVADNFKSCYGITLDSLTKGAAISILHRWTESVDSFDRERNTDAHKDFNENSMVSFGIDLDPQSRQVDFNEVRGLPEKNDQMIAVHNHYASLIQEAYAVICRLKEPQHI</sequence>
<dbReference type="Proteomes" id="UP001565200">
    <property type="component" value="Unassembled WGS sequence"/>
</dbReference>
<keyword evidence="4" id="KW-1185">Reference proteome</keyword>
<dbReference type="Gene3D" id="2.160.10.10">
    <property type="entry name" value="Hexapeptide repeat proteins"/>
    <property type="match status" value="1"/>
</dbReference>
<evidence type="ECO:0000259" key="2">
    <source>
        <dbReference type="Pfam" id="PF20683"/>
    </source>
</evidence>
<feature type="domain" description="DUF6819" evidence="2">
    <location>
        <begin position="488"/>
        <end position="643"/>
    </location>
</feature>
<dbReference type="Pfam" id="PF16314">
    <property type="entry name" value="DUF4954"/>
    <property type="match status" value="1"/>
</dbReference>
<reference evidence="3 4" key="1">
    <citation type="submission" date="2024-03" db="EMBL/GenBank/DDBJ databases">
        <title>Mouse gut bacterial collection (mGBC) of GemPharmatech.</title>
        <authorList>
            <person name="He Y."/>
            <person name="Dong L."/>
            <person name="Wu D."/>
            <person name="Gao X."/>
            <person name="Lin Z."/>
        </authorList>
    </citation>
    <scope>NUCLEOTIDE SEQUENCE [LARGE SCALE GENOMIC DNA]</scope>
    <source>
        <strain evidence="3 4">54-13</strain>
    </source>
</reference>
<proteinExistence type="predicted"/>
<dbReference type="InterPro" id="IPR049208">
    <property type="entry name" value="DUF6819"/>
</dbReference>